<evidence type="ECO:0000313" key="2">
    <source>
        <dbReference type="Proteomes" id="UP001164929"/>
    </source>
</evidence>
<sequence length="110" mass="12821">MLAAGPDRARWVGDRIGARRSTGSWKYAWIQFYEALGRKKTMERLQSCRDAYPERPSSAYKLWLCGYDGCKPVFDDVKIFLCYNVYLTFGEKTSKAFFFFCIKKAKNLCL</sequence>
<protein>
    <submittedName>
        <fullName evidence="1">Uncharacterized protein</fullName>
    </submittedName>
</protein>
<proteinExistence type="predicted"/>
<accession>A0AAD6LRC9</accession>
<keyword evidence="2" id="KW-1185">Reference proteome</keyword>
<organism evidence="1 2">
    <name type="scientific">Populus alba x Populus x berolinensis</name>
    <dbReference type="NCBI Taxonomy" id="444605"/>
    <lineage>
        <taxon>Eukaryota</taxon>
        <taxon>Viridiplantae</taxon>
        <taxon>Streptophyta</taxon>
        <taxon>Embryophyta</taxon>
        <taxon>Tracheophyta</taxon>
        <taxon>Spermatophyta</taxon>
        <taxon>Magnoliopsida</taxon>
        <taxon>eudicotyledons</taxon>
        <taxon>Gunneridae</taxon>
        <taxon>Pentapetalae</taxon>
        <taxon>rosids</taxon>
        <taxon>fabids</taxon>
        <taxon>Malpighiales</taxon>
        <taxon>Salicaceae</taxon>
        <taxon>Saliceae</taxon>
        <taxon>Populus</taxon>
    </lineage>
</organism>
<evidence type="ECO:0000313" key="1">
    <source>
        <dbReference type="EMBL" id="KAJ6971893.1"/>
    </source>
</evidence>
<gene>
    <name evidence="1" type="ORF">NC653_032435</name>
</gene>
<dbReference type="Proteomes" id="UP001164929">
    <property type="component" value="Chromosome 14"/>
</dbReference>
<name>A0AAD6LRC9_9ROSI</name>
<reference evidence="1" key="1">
    <citation type="journal article" date="2023" name="Mol. Ecol. Resour.">
        <title>Chromosome-level genome assembly of a triploid poplar Populus alba 'Berolinensis'.</title>
        <authorList>
            <person name="Chen S."/>
            <person name="Yu Y."/>
            <person name="Wang X."/>
            <person name="Wang S."/>
            <person name="Zhang T."/>
            <person name="Zhou Y."/>
            <person name="He R."/>
            <person name="Meng N."/>
            <person name="Wang Y."/>
            <person name="Liu W."/>
            <person name="Liu Z."/>
            <person name="Liu J."/>
            <person name="Guo Q."/>
            <person name="Huang H."/>
            <person name="Sederoff R.R."/>
            <person name="Wang G."/>
            <person name="Qu G."/>
            <person name="Chen S."/>
        </authorList>
    </citation>
    <scope>NUCLEOTIDE SEQUENCE</scope>
    <source>
        <strain evidence="1">SC-2020</strain>
    </source>
</reference>
<comment type="caution">
    <text evidence="1">The sequence shown here is derived from an EMBL/GenBank/DDBJ whole genome shotgun (WGS) entry which is preliminary data.</text>
</comment>
<dbReference type="EMBL" id="JAQIZT010000014">
    <property type="protein sequence ID" value="KAJ6971893.1"/>
    <property type="molecule type" value="Genomic_DNA"/>
</dbReference>
<dbReference type="AlphaFoldDB" id="A0AAD6LRC9"/>